<evidence type="ECO:0000256" key="2">
    <source>
        <dbReference type="SAM" id="MobiDB-lite"/>
    </source>
</evidence>
<reference evidence="4" key="1">
    <citation type="submission" date="2025-08" db="UniProtKB">
        <authorList>
            <consortium name="RefSeq"/>
        </authorList>
    </citation>
    <scope>IDENTIFICATION</scope>
</reference>
<sequence length="133" mass="15640">MAAPPTFEKREAKKKKYLTLKATKNDSSKENSYMAYLIKKFQKMVRKNGEVIKRDSSNRSKNNDLCYKCGKAGHFMKNCPILKEEFSKNFKRKSSAEYDSTFALLARSDDDEDNHNKEVNHNQMQKMRHYSQK</sequence>
<keyword evidence="1" id="KW-0862">Zinc</keyword>
<dbReference type="Gene3D" id="4.10.60.10">
    <property type="entry name" value="Zinc finger, CCHC-type"/>
    <property type="match status" value="1"/>
</dbReference>
<name>A0A1S3Z924_TOBAC</name>
<dbReference type="SUPFAM" id="SSF57756">
    <property type="entry name" value="Retrovirus zinc finger-like domains"/>
    <property type="match status" value="1"/>
</dbReference>
<feature type="domain" description="CCHC-type" evidence="3">
    <location>
        <begin position="66"/>
        <end position="80"/>
    </location>
</feature>
<dbReference type="RefSeq" id="XP_016460712.1">
    <property type="nucleotide sequence ID" value="XM_016605226.1"/>
</dbReference>
<dbReference type="KEGG" id="nta:107784124"/>
<dbReference type="GO" id="GO:0045182">
    <property type="term" value="F:translation regulator activity"/>
    <property type="evidence" value="ECO:0000318"/>
    <property type="project" value="GO_Central"/>
</dbReference>
<dbReference type="InterPro" id="IPR036875">
    <property type="entry name" value="Znf_CCHC_sf"/>
</dbReference>
<protein>
    <recommendedName>
        <fullName evidence="3">CCHC-type domain-containing protein</fullName>
    </recommendedName>
</protein>
<accession>A0A1S3Z924</accession>
<dbReference type="Pfam" id="PF00098">
    <property type="entry name" value="zf-CCHC"/>
    <property type="match status" value="1"/>
</dbReference>
<dbReference type="PaxDb" id="4097-A0A1S3Z924"/>
<dbReference type="GO" id="GO:0003727">
    <property type="term" value="F:single-stranded RNA binding"/>
    <property type="evidence" value="ECO:0000318"/>
    <property type="project" value="GO_Central"/>
</dbReference>
<feature type="region of interest" description="Disordered" evidence="2">
    <location>
        <begin position="109"/>
        <end position="133"/>
    </location>
</feature>
<dbReference type="AlphaFoldDB" id="A0A1S3Z924"/>
<evidence type="ECO:0000259" key="3">
    <source>
        <dbReference type="PROSITE" id="PS50158"/>
    </source>
</evidence>
<dbReference type="OrthoDB" id="1306007at2759"/>
<organism evidence="4">
    <name type="scientific">Nicotiana tabacum</name>
    <name type="common">Common tobacco</name>
    <dbReference type="NCBI Taxonomy" id="4097"/>
    <lineage>
        <taxon>Eukaryota</taxon>
        <taxon>Viridiplantae</taxon>
        <taxon>Streptophyta</taxon>
        <taxon>Embryophyta</taxon>
        <taxon>Tracheophyta</taxon>
        <taxon>Spermatophyta</taxon>
        <taxon>Magnoliopsida</taxon>
        <taxon>eudicotyledons</taxon>
        <taxon>Gunneridae</taxon>
        <taxon>Pentapetalae</taxon>
        <taxon>asterids</taxon>
        <taxon>lamiids</taxon>
        <taxon>Solanales</taxon>
        <taxon>Solanaceae</taxon>
        <taxon>Nicotianoideae</taxon>
        <taxon>Nicotianeae</taxon>
        <taxon>Nicotiana</taxon>
    </lineage>
</organism>
<dbReference type="InterPro" id="IPR001878">
    <property type="entry name" value="Znf_CCHC"/>
</dbReference>
<dbReference type="GO" id="GO:0003729">
    <property type="term" value="F:mRNA binding"/>
    <property type="evidence" value="ECO:0000318"/>
    <property type="project" value="GO_Central"/>
</dbReference>
<dbReference type="GO" id="GO:0005737">
    <property type="term" value="C:cytoplasm"/>
    <property type="evidence" value="ECO:0000318"/>
    <property type="project" value="GO_Central"/>
</dbReference>
<dbReference type="SMART" id="SM00343">
    <property type="entry name" value="ZnF_C2HC"/>
    <property type="match status" value="1"/>
</dbReference>
<proteinExistence type="predicted"/>
<evidence type="ECO:0000256" key="1">
    <source>
        <dbReference type="PROSITE-ProRule" id="PRU00047"/>
    </source>
</evidence>
<keyword evidence="1" id="KW-0863">Zinc-finger</keyword>
<keyword evidence="1" id="KW-0479">Metal-binding</keyword>
<dbReference type="GO" id="GO:2000767">
    <property type="term" value="P:positive regulation of cytoplasmic translation"/>
    <property type="evidence" value="ECO:0000318"/>
    <property type="project" value="GO_Central"/>
</dbReference>
<gene>
    <name evidence="4" type="primary">LOC107784124</name>
</gene>
<dbReference type="PROSITE" id="PS50158">
    <property type="entry name" value="ZF_CCHC"/>
    <property type="match status" value="1"/>
</dbReference>
<dbReference type="GO" id="GO:0008270">
    <property type="term" value="F:zinc ion binding"/>
    <property type="evidence" value="ECO:0007669"/>
    <property type="project" value="UniProtKB-KW"/>
</dbReference>
<evidence type="ECO:0000313" key="4">
    <source>
        <dbReference type="RefSeq" id="XP_016460712.1"/>
    </source>
</evidence>